<evidence type="ECO:0000256" key="5">
    <source>
        <dbReference type="SAM" id="Phobius"/>
    </source>
</evidence>
<feature type="transmembrane region" description="Helical" evidence="5">
    <location>
        <begin position="93"/>
        <end position="112"/>
    </location>
</feature>
<keyword evidence="6" id="KW-0489">Methyltransferase</keyword>
<feature type="transmembrane region" description="Helical" evidence="5">
    <location>
        <begin position="40"/>
        <end position="57"/>
    </location>
</feature>
<dbReference type="GO" id="GO:0004671">
    <property type="term" value="F:protein C-terminal S-isoprenylcysteine carboxyl O-methyltransferase activity"/>
    <property type="evidence" value="ECO:0007669"/>
    <property type="project" value="UniProtKB-EC"/>
</dbReference>
<dbReference type="PROSITE" id="PS50244">
    <property type="entry name" value="S5A_REDUCTASE"/>
    <property type="match status" value="1"/>
</dbReference>
<dbReference type="PANTHER" id="PTHR43847">
    <property type="entry name" value="BLL3993 PROTEIN"/>
    <property type="match status" value="1"/>
</dbReference>
<dbReference type="Pfam" id="PF04140">
    <property type="entry name" value="ICMT"/>
    <property type="match status" value="1"/>
</dbReference>
<dbReference type="InterPro" id="IPR052527">
    <property type="entry name" value="Metal_cation-efflux_comp"/>
</dbReference>
<feature type="transmembrane region" description="Helical" evidence="5">
    <location>
        <begin position="133"/>
        <end position="153"/>
    </location>
</feature>
<organism evidence="6 7">
    <name type="scientific">Sphingoaurantiacus capsulatus</name>
    <dbReference type="NCBI Taxonomy" id="1771310"/>
    <lineage>
        <taxon>Bacteria</taxon>
        <taxon>Pseudomonadati</taxon>
        <taxon>Pseudomonadota</taxon>
        <taxon>Alphaproteobacteria</taxon>
        <taxon>Sphingomonadales</taxon>
        <taxon>Sphingosinicellaceae</taxon>
        <taxon>Sphingoaurantiacus</taxon>
    </lineage>
</organism>
<evidence type="ECO:0000256" key="2">
    <source>
        <dbReference type="ARBA" id="ARBA00022692"/>
    </source>
</evidence>
<evidence type="ECO:0000313" key="6">
    <source>
        <dbReference type="EMBL" id="MFC3712447.1"/>
    </source>
</evidence>
<protein>
    <submittedName>
        <fullName evidence="6">Methyltransferase family protein</fullName>
        <ecNumber evidence="6">2.1.1.100</ecNumber>
        <ecNumber evidence="6">2.1.1.334</ecNumber>
    </submittedName>
</protein>
<dbReference type="EC" id="2.1.1.334" evidence="6"/>
<accession>A0ABV7XB31</accession>
<reference evidence="7" key="1">
    <citation type="journal article" date="2019" name="Int. J. Syst. Evol. Microbiol.">
        <title>The Global Catalogue of Microorganisms (GCM) 10K type strain sequencing project: providing services to taxonomists for standard genome sequencing and annotation.</title>
        <authorList>
            <consortium name="The Broad Institute Genomics Platform"/>
            <consortium name="The Broad Institute Genome Sequencing Center for Infectious Disease"/>
            <person name="Wu L."/>
            <person name="Ma J."/>
        </authorList>
    </citation>
    <scope>NUCLEOTIDE SEQUENCE [LARGE SCALE GENOMIC DNA]</scope>
    <source>
        <strain evidence="7">KCTC 42644</strain>
    </source>
</reference>
<sequence length="202" mass="22606">MRINPAVADRVEQGLAVIFYLWFCYRFTAAIAAGATDPRVYAVLVVDGIVLAFMLARRPTTNISMRPQDWFWALSATLAPLLLLPVPPLAPNAGLVLVFVGMAFSLSAKLILRRSFGIVAANRGIKRGGPYRFVRHPMYAGYVITHIGTLLLLPHMWNWVLFLFAWTAMAMRIQAEERVLAGDPAYAAYMADVRYRLMPGIY</sequence>
<dbReference type="Proteomes" id="UP001595615">
    <property type="component" value="Unassembled WGS sequence"/>
</dbReference>
<feature type="transmembrane region" description="Helical" evidence="5">
    <location>
        <begin position="12"/>
        <end position="34"/>
    </location>
</feature>
<dbReference type="EC" id="2.1.1.100" evidence="6"/>
<dbReference type="InterPro" id="IPR007269">
    <property type="entry name" value="ICMT_MeTrfase"/>
</dbReference>
<keyword evidence="3 5" id="KW-1133">Transmembrane helix</keyword>
<dbReference type="Gene3D" id="1.20.120.1630">
    <property type="match status" value="1"/>
</dbReference>
<gene>
    <name evidence="6" type="ORF">ACFOMD_07695</name>
</gene>
<evidence type="ECO:0000313" key="7">
    <source>
        <dbReference type="Proteomes" id="UP001595615"/>
    </source>
</evidence>
<comment type="caution">
    <text evidence="6">The sequence shown here is derived from an EMBL/GenBank/DDBJ whole genome shotgun (WGS) entry which is preliminary data.</text>
</comment>
<dbReference type="GO" id="GO:0032259">
    <property type="term" value="P:methylation"/>
    <property type="evidence" value="ECO:0007669"/>
    <property type="project" value="UniProtKB-KW"/>
</dbReference>
<comment type="subcellular location">
    <subcellularLocation>
        <location evidence="1">Membrane</location>
        <topology evidence="1">Multi-pass membrane protein</topology>
    </subcellularLocation>
</comment>
<keyword evidence="4 5" id="KW-0472">Membrane</keyword>
<evidence type="ECO:0000256" key="1">
    <source>
        <dbReference type="ARBA" id="ARBA00004141"/>
    </source>
</evidence>
<evidence type="ECO:0000256" key="4">
    <source>
        <dbReference type="ARBA" id="ARBA00023136"/>
    </source>
</evidence>
<dbReference type="PANTHER" id="PTHR43847:SF1">
    <property type="entry name" value="BLL3993 PROTEIN"/>
    <property type="match status" value="1"/>
</dbReference>
<keyword evidence="6" id="KW-0808">Transferase</keyword>
<dbReference type="RefSeq" id="WP_380859331.1">
    <property type="nucleotide sequence ID" value="NZ_JBHRXV010000004.1"/>
</dbReference>
<evidence type="ECO:0000256" key="3">
    <source>
        <dbReference type="ARBA" id="ARBA00022989"/>
    </source>
</evidence>
<dbReference type="EMBL" id="JBHRXV010000004">
    <property type="protein sequence ID" value="MFC3712447.1"/>
    <property type="molecule type" value="Genomic_DNA"/>
</dbReference>
<proteinExistence type="predicted"/>
<keyword evidence="2 5" id="KW-0812">Transmembrane</keyword>
<feature type="transmembrane region" description="Helical" evidence="5">
    <location>
        <begin position="69"/>
        <end position="87"/>
    </location>
</feature>
<name>A0ABV7XB31_9SPHN</name>
<keyword evidence="7" id="KW-1185">Reference proteome</keyword>